<accession>A0A8T0DXM0</accession>
<evidence type="ECO:0000256" key="1">
    <source>
        <dbReference type="SAM" id="MobiDB-lite"/>
    </source>
</evidence>
<gene>
    <name evidence="2" type="ORF">P879_01353</name>
</gene>
<dbReference type="EMBL" id="JTDF01000248">
    <property type="protein sequence ID" value="KAF8571944.1"/>
    <property type="molecule type" value="Genomic_DNA"/>
</dbReference>
<dbReference type="OrthoDB" id="6269079at2759"/>
<reference evidence="2 3" key="1">
    <citation type="submission" date="2019-07" db="EMBL/GenBank/DDBJ databases">
        <title>Annotation for the trematode Paragonimus westermani.</title>
        <authorList>
            <person name="Choi Y.-J."/>
        </authorList>
    </citation>
    <scope>NUCLEOTIDE SEQUENCE [LARGE SCALE GENOMIC DNA]</scope>
    <source>
        <strain evidence="2">180907_Pwestermani</strain>
    </source>
</reference>
<protein>
    <submittedName>
        <fullName evidence="2">Uncharacterized protein</fullName>
    </submittedName>
</protein>
<proteinExistence type="predicted"/>
<feature type="region of interest" description="Disordered" evidence="1">
    <location>
        <begin position="1"/>
        <end position="21"/>
    </location>
</feature>
<evidence type="ECO:0000313" key="2">
    <source>
        <dbReference type="EMBL" id="KAF8571944.1"/>
    </source>
</evidence>
<keyword evidence="3" id="KW-1185">Reference proteome</keyword>
<sequence>MYHGPGPLKNAQRSQKEQYDQHSGSVYPVGCRVWLYCQKAGFSEPAKLHRQWRGPCGVIFVRSPTVYVTRDPQSASSDVLTAHYNQLNPAPSTSHCVTYDSGNPTGKGVSQCTHE</sequence>
<dbReference type="Proteomes" id="UP000699462">
    <property type="component" value="Unassembled WGS sequence"/>
</dbReference>
<organism evidence="2 3">
    <name type="scientific">Paragonimus westermani</name>
    <dbReference type="NCBI Taxonomy" id="34504"/>
    <lineage>
        <taxon>Eukaryota</taxon>
        <taxon>Metazoa</taxon>
        <taxon>Spiralia</taxon>
        <taxon>Lophotrochozoa</taxon>
        <taxon>Platyhelminthes</taxon>
        <taxon>Trematoda</taxon>
        <taxon>Digenea</taxon>
        <taxon>Plagiorchiida</taxon>
        <taxon>Troglotremata</taxon>
        <taxon>Troglotrematidae</taxon>
        <taxon>Paragonimus</taxon>
    </lineage>
</organism>
<evidence type="ECO:0000313" key="3">
    <source>
        <dbReference type="Proteomes" id="UP000699462"/>
    </source>
</evidence>
<dbReference type="AlphaFoldDB" id="A0A8T0DXM0"/>
<name>A0A8T0DXM0_9TREM</name>
<comment type="caution">
    <text evidence="2">The sequence shown here is derived from an EMBL/GenBank/DDBJ whole genome shotgun (WGS) entry which is preliminary data.</text>
</comment>